<dbReference type="OrthoDB" id="458286at2"/>
<feature type="transmembrane region" description="Helical" evidence="1">
    <location>
        <begin position="236"/>
        <end position="255"/>
    </location>
</feature>
<dbReference type="EMBL" id="RSCJ01000003">
    <property type="protein sequence ID" value="RUR85057.1"/>
    <property type="molecule type" value="Genomic_DNA"/>
</dbReference>
<feature type="transmembrane region" description="Helical" evidence="1">
    <location>
        <begin position="524"/>
        <end position="547"/>
    </location>
</feature>
<keyword evidence="1" id="KW-0812">Transmembrane</keyword>
<feature type="transmembrane region" description="Helical" evidence="1">
    <location>
        <begin position="410"/>
        <end position="431"/>
    </location>
</feature>
<feature type="transmembrane region" description="Helical" evidence="1">
    <location>
        <begin position="267"/>
        <end position="298"/>
    </location>
</feature>
<keyword evidence="3" id="KW-1185">Reference proteome</keyword>
<proteinExistence type="predicted"/>
<comment type="caution">
    <text evidence="2">The sequence shown here is derived from an EMBL/GenBank/DDBJ whole genome shotgun (WGS) entry which is preliminary data.</text>
</comment>
<keyword evidence="1" id="KW-0472">Membrane</keyword>
<dbReference type="AlphaFoldDB" id="A0A3S1A3Y2"/>
<feature type="transmembrane region" description="Helical" evidence="1">
    <location>
        <begin position="28"/>
        <end position="47"/>
    </location>
</feature>
<evidence type="ECO:0000313" key="2">
    <source>
        <dbReference type="EMBL" id="RUR85057.1"/>
    </source>
</evidence>
<feature type="transmembrane region" description="Helical" evidence="1">
    <location>
        <begin position="472"/>
        <end position="494"/>
    </location>
</feature>
<feature type="transmembrane region" description="Helical" evidence="1">
    <location>
        <begin position="173"/>
        <end position="193"/>
    </location>
</feature>
<feature type="transmembrane region" description="Helical" evidence="1">
    <location>
        <begin position="318"/>
        <end position="341"/>
    </location>
</feature>
<evidence type="ECO:0000256" key="1">
    <source>
        <dbReference type="SAM" id="Phobius"/>
    </source>
</evidence>
<feature type="transmembrane region" description="Helical" evidence="1">
    <location>
        <begin position="353"/>
        <end position="371"/>
    </location>
</feature>
<feature type="transmembrane region" description="Helical" evidence="1">
    <location>
        <begin position="501"/>
        <end position="518"/>
    </location>
</feature>
<accession>A0A3S1A3Y2</accession>
<dbReference type="Proteomes" id="UP000268857">
    <property type="component" value="Unassembled WGS sequence"/>
</dbReference>
<name>A0A3S1A3Y2_CHLFR</name>
<evidence type="ECO:0000313" key="3">
    <source>
        <dbReference type="Proteomes" id="UP000268857"/>
    </source>
</evidence>
<feature type="transmembrane region" description="Helical" evidence="1">
    <location>
        <begin position="91"/>
        <end position="116"/>
    </location>
</feature>
<keyword evidence="1" id="KW-1133">Transmembrane helix</keyword>
<reference evidence="2 3" key="1">
    <citation type="journal article" date="2019" name="Genome Biol. Evol.">
        <title>Day and night: Metabolic profiles and evolutionary relationships of six axenic non-marine cyanobacteria.</title>
        <authorList>
            <person name="Will S.E."/>
            <person name="Henke P."/>
            <person name="Boedeker C."/>
            <person name="Huang S."/>
            <person name="Brinkmann H."/>
            <person name="Rohde M."/>
            <person name="Jarek M."/>
            <person name="Friedl T."/>
            <person name="Seufert S."/>
            <person name="Schumacher M."/>
            <person name="Overmann J."/>
            <person name="Neumann-Schaal M."/>
            <person name="Petersen J."/>
        </authorList>
    </citation>
    <scope>NUCLEOTIDE SEQUENCE [LARGE SCALE GENOMIC DNA]</scope>
    <source>
        <strain evidence="2 3">PCC 6912</strain>
    </source>
</reference>
<organism evidence="2 3">
    <name type="scientific">Chlorogloeopsis fritschii PCC 6912</name>
    <dbReference type="NCBI Taxonomy" id="211165"/>
    <lineage>
        <taxon>Bacteria</taxon>
        <taxon>Bacillati</taxon>
        <taxon>Cyanobacteriota</taxon>
        <taxon>Cyanophyceae</taxon>
        <taxon>Nostocales</taxon>
        <taxon>Chlorogloeopsidaceae</taxon>
        <taxon>Chlorogloeopsis</taxon>
    </lineage>
</organism>
<feature type="transmembrane region" description="Helical" evidence="1">
    <location>
        <begin position="443"/>
        <end position="466"/>
    </location>
</feature>
<feature type="transmembrane region" description="Helical" evidence="1">
    <location>
        <begin position="205"/>
        <end position="224"/>
    </location>
</feature>
<dbReference type="RefSeq" id="WP_100227220.1">
    <property type="nucleotide sequence ID" value="NZ_AJLN01000108.1"/>
</dbReference>
<dbReference type="STRING" id="211165.GCA_000317285_04493"/>
<feature type="transmembrane region" description="Helical" evidence="1">
    <location>
        <begin position="142"/>
        <end position="161"/>
    </location>
</feature>
<protein>
    <submittedName>
        <fullName evidence="2">Uncharacterized protein</fullName>
    </submittedName>
</protein>
<gene>
    <name evidence="2" type="ORF">PCC6912_11730</name>
</gene>
<sequence>MIKNLLDKIGDWNPQFLREIKGRLQQRNIILAITVSLLGQFLLFMYFQAQLPDNSESFPSSNKYCTGKILYGMPECLQDEFGNLAINWQLLWLNLFTLLSIIGCYSLLVAGTYLLISNLATEERRDTLNFIRLSPQSPQTILVGKILGVPILVYITLALAIPLHLWSGLAADIPLELIFCFYAVIFAACLFYYSAALLFGLVGSWLSGFQAWLGSGVVLGFLILTKEWLSYNPVDYPLVLLRFFNPYFLIPHLSLNSASKSIYSSETFHWFALPIGASFTATVALTILNYIVLTSFAWQALQRCFSNPNATMLSKKQSYLLTSYFTVLTIGCANWHSSVLVKDSHYSTIRENLSSLFFLHFWLFLYLIAAISPHRQTLIDWARYRHFSGYKSFWNSHTIKDLIWGEKSPAWVAIALNAMIVIFSLSLLVFFTQNDTNHKINGIYALVLAGSLAMIYAALTQLMLFMKTQHRIFWTAATLGAVIVLPVIILALLFNNPNHATVVWLFSVIAPLIALYPTGASLSLITVLFAILVQEIILGGLIFSVAAKIAKSRGICHKSIT</sequence>